<evidence type="ECO:0000313" key="2">
    <source>
        <dbReference type="Proteomes" id="UP000235145"/>
    </source>
</evidence>
<reference evidence="1 2" key="1">
    <citation type="journal article" date="2017" name="Nat. Commun.">
        <title>Genome assembly with in vitro proximity ligation data and whole-genome triplication in lettuce.</title>
        <authorList>
            <person name="Reyes-Chin-Wo S."/>
            <person name="Wang Z."/>
            <person name="Yang X."/>
            <person name="Kozik A."/>
            <person name="Arikit S."/>
            <person name="Song C."/>
            <person name="Xia L."/>
            <person name="Froenicke L."/>
            <person name="Lavelle D.O."/>
            <person name="Truco M.J."/>
            <person name="Xia R."/>
            <person name="Zhu S."/>
            <person name="Xu C."/>
            <person name="Xu H."/>
            <person name="Xu X."/>
            <person name="Cox K."/>
            <person name="Korf I."/>
            <person name="Meyers B.C."/>
            <person name="Michelmore R.W."/>
        </authorList>
    </citation>
    <scope>NUCLEOTIDE SEQUENCE [LARGE SCALE GENOMIC DNA]</scope>
    <source>
        <strain evidence="2">cv. Salinas</strain>
        <tissue evidence="1">Seedlings</tissue>
    </source>
</reference>
<gene>
    <name evidence="1" type="ORF">LSAT_V11C400194530</name>
</gene>
<dbReference type="AlphaFoldDB" id="A0A9R1VUG2"/>
<organism evidence="1 2">
    <name type="scientific">Lactuca sativa</name>
    <name type="common">Garden lettuce</name>
    <dbReference type="NCBI Taxonomy" id="4236"/>
    <lineage>
        <taxon>Eukaryota</taxon>
        <taxon>Viridiplantae</taxon>
        <taxon>Streptophyta</taxon>
        <taxon>Embryophyta</taxon>
        <taxon>Tracheophyta</taxon>
        <taxon>Spermatophyta</taxon>
        <taxon>Magnoliopsida</taxon>
        <taxon>eudicotyledons</taxon>
        <taxon>Gunneridae</taxon>
        <taxon>Pentapetalae</taxon>
        <taxon>asterids</taxon>
        <taxon>campanulids</taxon>
        <taxon>Asterales</taxon>
        <taxon>Asteraceae</taxon>
        <taxon>Cichorioideae</taxon>
        <taxon>Cichorieae</taxon>
        <taxon>Lactucinae</taxon>
        <taxon>Lactuca</taxon>
    </lineage>
</organism>
<accession>A0A9R1VUG2</accession>
<name>A0A9R1VUG2_LACSA</name>
<comment type="caution">
    <text evidence="1">The sequence shown here is derived from an EMBL/GenBank/DDBJ whole genome shotgun (WGS) entry which is preliminary data.</text>
</comment>
<evidence type="ECO:0000313" key="1">
    <source>
        <dbReference type="EMBL" id="KAJ0210911.1"/>
    </source>
</evidence>
<dbReference type="Proteomes" id="UP000235145">
    <property type="component" value="Unassembled WGS sequence"/>
</dbReference>
<sequence>MESLNDTYLIVDFQYNGMFATNPLVYLDPMRMSVRDVDFGGMNYREFVLWVSKLARRSYDNLHYCSTHEILAEGIRRIDNDVDYFEFIEDGYMDKNKLRTNVYIDHQNEPILDRADKEMLTGDEVSEVIEDDDTESQFSDIMECDHEHDEEVHTFDKTVDDEFLNKLCGKLIRNSNQEKVNNDDDNGVNDEDDEVVFPVFDEKQEWDKMVPVLGMKFCYPLELKL</sequence>
<proteinExistence type="predicted"/>
<keyword evidence="2" id="KW-1185">Reference proteome</keyword>
<dbReference type="EMBL" id="NBSK02000004">
    <property type="protein sequence ID" value="KAJ0210911.1"/>
    <property type="molecule type" value="Genomic_DNA"/>
</dbReference>
<protein>
    <submittedName>
        <fullName evidence="1">Uncharacterized protein</fullName>
    </submittedName>
</protein>